<organism evidence="9 10">
    <name type="scientific">Folsomia candida</name>
    <name type="common">Springtail</name>
    <dbReference type="NCBI Taxonomy" id="158441"/>
    <lineage>
        <taxon>Eukaryota</taxon>
        <taxon>Metazoa</taxon>
        <taxon>Ecdysozoa</taxon>
        <taxon>Arthropoda</taxon>
        <taxon>Hexapoda</taxon>
        <taxon>Collembola</taxon>
        <taxon>Entomobryomorpha</taxon>
        <taxon>Isotomoidea</taxon>
        <taxon>Isotomidae</taxon>
        <taxon>Proisotominae</taxon>
        <taxon>Folsomia</taxon>
    </lineage>
</organism>
<feature type="domain" description="Cation/H+ exchanger transmembrane" evidence="8">
    <location>
        <begin position="72"/>
        <end position="446"/>
    </location>
</feature>
<keyword evidence="4 7" id="KW-1133">Transmembrane helix</keyword>
<keyword evidence="6 7" id="KW-0472">Membrane</keyword>
<comment type="caution">
    <text evidence="9">The sequence shown here is derived from an EMBL/GenBank/DDBJ whole genome shotgun (WGS) entry which is preliminary data.</text>
</comment>
<evidence type="ECO:0000313" key="9">
    <source>
        <dbReference type="EMBL" id="OXA61703.1"/>
    </source>
</evidence>
<feature type="transmembrane region" description="Helical" evidence="7">
    <location>
        <begin position="291"/>
        <end position="314"/>
    </location>
</feature>
<dbReference type="OrthoDB" id="2687058at2759"/>
<evidence type="ECO:0000256" key="7">
    <source>
        <dbReference type="SAM" id="Phobius"/>
    </source>
</evidence>
<dbReference type="PANTHER" id="PTHR32468">
    <property type="entry name" value="CATION/H + ANTIPORTER"/>
    <property type="match status" value="1"/>
</dbReference>
<dbReference type="InterPro" id="IPR038770">
    <property type="entry name" value="Na+/solute_symporter_sf"/>
</dbReference>
<accession>A0A226EVR9</accession>
<feature type="transmembrane region" description="Helical" evidence="7">
    <location>
        <begin position="221"/>
        <end position="244"/>
    </location>
</feature>
<gene>
    <name evidence="9" type="ORF">Fcan01_02934</name>
</gene>
<proteinExistence type="predicted"/>
<evidence type="ECO:0000256" key="2">
    <source>
        <dbReference type="ARBA" id="ARBA00022448"/>
    </source>
</evidence>
<evidence type="ECO:0000256" key="6">
    <source>
        <dbReference type="ARBA" id="ARBA00023136"/>
    </source>
</evidence>
<feature type="transmembrane region" description="Helical" evidence="7">
    <location>
        <begin position="250"/>
        <end position="270"/>
    </location>
</feature>
<dbReference type="InterPro" id="IPR050794">
    <property type="entry name" value="CPA2_transporter"/>
</dbReference>
<sequence length="466" mass="51184">MYISQNMSDQSGIIKQLATGAPLLFHAEDDHNNQSIVEGGFLSGRNPFVFVPFAPLPTFIVQLVVIVCMSRFVKFFLSPIKQPAVIAETISGIILGPTCMGHIPYFSDTIFSKPSLPFLNLMSNFGLVLFLFLVGLELDPRMLKKSLRNSLTISLTGMALPFALGAGVSYILYTYMEPPSHQNGFTKYFLFLGVSFSITAFPVLARILTELELLKTKVGSITISAAAVDDATSWCLLALVISLINAGSGLIALYVFLMGLGYSFFLLFIVRPMFAWLLRRSGDGTQSHVMMFLALMIVFVSAFITDAIGIHAIFGGFLTGIIMPREGGFAFHITEKLEDIVSILFLPLYFALSGLRTSIGSLDDPLSWAIVLLVICVACFGKIFGCMLAAKITKMNWRESITVGCLMNCKGLVELIVLNLGYDAHVISQRTFAIMVIMALVTTFITVPLVSYIYPPVYHDKSDIQL</sequence>
<name>A0A226EVR9_FOLCA</name>
<dbReference type="Proteomes" id="UP000198287">
    <property type="component" value="Unassembled WGS sequence"/>
</dbReference>
<feature type="transmembrane region" description="Helical" evidence="7">
    <location>
        <begin position="150"/>
        <end position="176"/>
    </location>
</feature>
<dbReference type="Gene3D" id="1.20.1530.20">
    <property type="match status" value="1"/>
</dbReference>
<evidence type="ECO:0000256" key="3">
    <source>
        <dbReference type="ARBA" id="ARBA00022692"/>
    </source>
</evidence>
<feature type="transmembrane region" description="Helical" evidence="7">
    <location>
        <begin position="432"/>
        <end position="454"/>
    </location>
</feature>
<protein>
    <submittedName>
        <fullName evidence="9">K(+)/H(+) antiporter 1</fullName>
    </submittedName>
</protein>
<evidence type="ECO:0000256" key="1">
    <source>
        <dbReference type="ARBA" id="ARBA00004141"/>
    </source>
</evidence>
<keyword evidence="10" id="KW-1185">Reference proteome</keyword>
<dbReference type="EMBL" id="LNIX01000001">
    <property type="protein sequence ID" value="OXA61703.1"/>
    <property type="molecule type" value="Genomic_DNA"/>
</dbReference>
<dbReference type="STRING" id="158441.A0A226EVR9"/>
<keyword evidence="2" id="KW-0813">Transport</keyword>
<evidence type="ECO:0000256" key="4">
    <source>
        <dbReference type="ARBA" id="ARBA00022989"/>
    </source>
</evidence>
<evidence type="ECO:0000313" key="10">
    <source>
        <dbReference type="Proteomes" id="UP000198287"/>
    </source>
</evidence>
<dbReference type="GO" id="GO:0016020">
    <property type="term" value="C:membrane"/>
    <property type="evidence" value="ECO:0007669"/>
    <property type="project" value="UniProtKB-SubCell"/>
</dbReference>
<evidence type="ECO:0000256" key="5">
    <source>
        <dbReference type="ARBA" id="ARBA00023065"/>
    </source>
</evidence>
<reference evidence="9 10" key="1">
    <citation type="submission" date="2015-12" db="EMBL/GenBank/DDBJ databases">
        <title>The genome of Folsomia candida.</title>
        <authorList>
            <person name="Faddeeva A."/>
            <person name="Derks M.F."/>
            <person name="Anvar Y."/>
            <person name="Smit S."/>
            <person name="Van Straalen N."/>
            <person name="Roelofs D."/>
        </authorList>
    </citation>
    <scope>NUCLEOTIDE SEQUENCE [LARGE SCALE GENOMIC DNA]</scope>
    <source>
        <strain evidence="9 10">VU population</strain>
        <tissue evidence="9">Whole body</tissue>
    </source>
</reference>
<feature type="transmembrane region" description="Helical" evidence="7">
    <location>
        <begin position="366"/>
        <end position="390"/>
    </location>
</feature>
<keyword evidence="5" id="KW-0406">Ion transport</keyword>
<keyword evidence="3 7" id="KW-0812">Transmembrane</keyword>
<dbReference type="Pfam" id="PF00999">
    <property type="entry name" value="Na_H_Exchanger"/>
    <property type="match status" value="1"/>
</dbReference>
<feature type="transmembrane region" description="Helical" evidence="7">
    <location>
        <begin position="118"/>
        <end position="138"/>
    </location>
</feature>
<dbReference type="InterPro" id="IPR006153">
    <property type="entry name" value="Cation/H_exchanger_TM"/>
</dbReference>
<feature type="transmembrane region" description="Helical" evidence="7">
    <location>
        <begin position="49"/>
        <end position="73"/>
    </location>
</feature>
<evidence type="ECO:0000259" key="8">
    <source>
        <dbReference type="Pfam" id="PF00999"/>
    </source>
</evidence>
<feature type="transmembrane region" description="Helical" evidence="7">
    <location>
        <begin position="85"/>
        <end position="106"/>
    </location>
</feature>
<feature type="transmembrane region" description="Helical" evidence="7">
    <location>
        <begin position="188"/>
        <end position="209"/>
    </location>
</feature>
<dbReference type="PANTHER" id="PTHR32468:SF0">
    <property type="entry name" value="K(+)_H(+) ANTIPORTER 1"/>
    <property type="match status" value="1"/>
</dbReference>
<dbReference type="AlphaFoldDB" id="A0A226EVR9"/>
<comment type="subcellular location">
    <subcellularLocation>
        <location evidence="1">Membrane</location>
        <topology evidence="1">Multi-pass membrane protein</topology>
    </subcellularLocation>
</comment>
<dbReference type="GO" id="GO:0015297">
    <property type="term" value="F:antiporter activity"/>
    <property type="evidence" value="ECO:0007669"/>
    <property type="project" value="InterPro"/>
</dbReference>
<dbReference type="GO" id="GO:1902600">
    <property type="term" value="P:proton transmembrane transport"/>
    <property type="evidence" value="ECO:0007669"/>
    <property type="project" value="InterPro"/>
</dbReference>